<gene>
    <name evidence="1" type="ORF">L484_002589</name>
</gene>
<keyword evidence="2" id="KW-1185">Reference proteome</keyword>
<dbReference type="Proteomes" id="UP000030645">
    <property type="component" value="Unassembled WGS sequence"/>
</dbReference>
<dbReference type="AlphaFoldDB" id="W9RZF5"/>
<evidence type="ECO:0000313" key="2">
    <source>
        <dbReference type="Proteomes" id="UP000030645"/>
    </source>
</evidence>
<dbReference type="EMBL" id="KE345846">
    <property type="protein sequence ID" value="EXC18945.1"/>
    <property type="molecule type" value="Genomic_DNA"/>
</dbReference>
<reference evidence="2" key="1">
    <citation type="submission" date="2013-01" db="EMBL/GenBank/DDBJ databases">
        <title>Draft Genome Sequence of a Mulberry Tree, Morus notabilis C.K. Schneid.</title>
        <authorList>
            <person name="He N."/>
            <person name="Zhao S."/>
        </authorList>
    </citation>
    <scope>NUCLEOTIDE SEQUENCE</scope>
</reference>
<name>W9RZF5_9ROSA</name>
<accession>W9RZF5</accession>
<protein>
    <submittedName>
        <fullName evidence="1">Uncharacterized protein</fullName>
    </submittedName>
</protein>
<sequence length="162" mass="18948">MLISKFTLLWITAATKIIGVGLFGCCRRSEFRCFHLRVSRSQLPSEHRDKESIATISLLTICRIPEPRVTIGNGGHGQRRHESNIEACSVARRRYESKVEAHRRTVMEKRRRLDRRRWSSPGERDLVGEHMIRPKRKTSPEKTWFGRRIRLMNVNLFGPDLV</sequence>
<evidence type="ECO:0000313" key="1">
    <source>
        <dbReference type="EMBL" id="EXC18945.1"/>
    </source>
</evidence>
<organism evidence="1 2">
    <name type="scientific">Morus notabilis</name>
    <dbReference type="NCBI Taxonomy" id="981085"/>
    <lineage>
        <taxon>Eukaryota</taxon>
        <taxon>Viridiplantae</taxon>
        <taxon>Streptophyta</taxon>
        <taxon>Embryophyta</taxon>
        <taxon>Tracheophyta</taxon>
        <taxon>Spermatophyta</taxon>
        <taxon>Magnoliopsida</taxon>
        <taxon>eudicotyledons</taxon>
        <taxon>Gunneridae</taxon>
        <taxon>Pentapetalae</taxon>
        <taxon>rosids</taxon>
        <taxon>fabids</taxon>
        <taxon>Rosales</taxon>
        <taxon>Moraceae</taxon>
        <taxon>Moreae</taxon>
        <taxon>Morus</taxon>
    </lineage>
</organism>
<proteinExistence type="predicted"/>